<reference evidence="1 2" key="1">
    <citation type="submission" date="2020-08" db="EMBL/GenBank/DDBJ databases">
        <title>Sequencing the genomes of 1000 actinobacteria strains.</title>
        <authorList>
            <person name="Klenk H.-P."/>
        </authorList>
    </citation>
    <scope>NUCLEOTIDE SEQUENCE [LARGE SCALE GENOMIC DNA]</scope>
    <source>
        <strain evidence="1 2">DSM 45913</strain>
    </source>
</reference>
<comment type="caution">
    <text evidence="1">The sequence shown here is derived from an EMBL/GenBank/DDBJ whole genome shotgun (WGS) entry which is preliminary data.</text>
</comment>
<evidence type="ECO:0008006" key="3">
    <source>
        <dbReference type="Google" id="ProtNLM"/>
    </source>
</evidence>
<keyword evidence="2" id="KW-1185">Reference proteome</keyword>
<dbReference type="Proteomes" id="UP000583800">
    <property type="component" value="Unassembled WGS sequence"/>
</dbReference>
<dbReference type="SUPFAM" id="SSF54909">
    <property type="entry name" value="Dimeric alpha+beta barrel"/>
    <property type="match status" value="1"/>
</dbReference>
<evidence type="ECO:0000313" key="2">
    <source>
        <dbReference type="Proteomes" id="UP000583800"/>
    </source>
</evidence>
<gene>
    <name evidence="1" type="ORF">FHU36_008719</name>
</gene>
<proteinExistence type="predicted"/>
<accession>A0A7X0CBN3</accession>
<dbReference type="RefSeq" id="WP_185089870.1">
    <property type="nucleotide sequence ID" value="NZ_JACHJB010000005.1"/>
</dbReference>
<name>A0A7X0CBN3_9ACTN</name>
<protein>
    <recommendedName>
        <fullName evidence="3">Antibiotic biosynthesis monooxygenase</fullName>
    </recommendedName>
</protein>
<evidence type="ECO:0000313" key="1">
    <source>
        <dbReference type="EMBL" id="MBB6352123.1"/>
    </source>
</evidence>
<dbReference type="InterPro" id="IPR011008">
    <property type="entry name" value="Dimeric_a/b-barrel"/>
</dbReference>
<sequence length="203" mass="22844">MFIQVIQGQVGDAGEIRDALDQWMRELQPAAHGWLGTTAGVTEDGMFVNIARFESREAARANSERPEQHQWWMETAKLFAGEVSFHDSERAEPYLRGGSDSAGFVQVIRGRVRDAGRVRELMRAGEADLAQARPDLIGGLAAVEDDGTYVDAAYFTSEEEARQGERKELPPRLREAFEEMMSLFEGQPDFYDLRSPWLYSPPS</sequence>
<dbReference type="AlphaFoldDB" id="A0A7X0CBN3"/>
<organism evidence="1 2">
    <name type="scientific">Nonomuraea muscovyensis</name>
    <dbReference type="NCBI Taxonomy" id="1124761"/>
    <lineage>
        <taxon>Bacteria</taxon>
        <taxon>Bacillati</taxon>
        <taxon>Actinomycetota</taxon>
        <taxon>Actinomycetes</taxon>
        <taxon>Streptosporangiales</taxon>
        <taxon>Streptosporangiaceae</taxon>
        <taxon>Nonomuraea</taxon>
    </lineage>
</organism>
<dbReference type="EMBL" id="JACHJB010000005">
    <property type="protein sequence ID" value="MBB6352123.1"/>
    <property type="molecule type" value="Genomic_DNA"/>
</dbReference>